<sequence length="263" mass="29568">MSADHARYFLKSLAKGMHVLETLAKSGEPLPLAELSRRAGTNNATVTRICFTLSELGFIIRDRQRRFLLTPKLLYLGNASISSLGWRQVAQHYLEKLAQQTGETVNLSILQGNELMYLVRINNTGRILPFDLQLGSRLPLHCTSMGKSLLAFLNKDELDRILDGYEFNRITHRTLKNEREFLKELGRVRKQGYSVNDEELSVGLRSVAVPIKDSEGHALAALNIAVPTRRVSRRDLVERLAPLAMATAREIQRALSSMKTGQT</sequence>
<keyword evidence="7" id="KW-1185">Reference proteome</keyword>
<dbReference type="Gene3D" id="1.10.10.10">
    <property type="entry name" value="Winged helix-like DNA-binding domain superfamily/Winged helix DNA-binding domain"/>
    <property type="match status" value="1"/>
</dbReference>
<dbReference type="InterPro" id="IPR014757">
    <property type="entry name" value="Tscrpt_reg_IclR_C"/>
</dbReference>
<dbReference type="InterPro" id="IPR036390">
    <property type="entry name" value="WH_DNA-bd_sf"/>
</dbReference>
<evidence type="ECO:0000259" key="5">
    <source>
        <dbReference type="PROSITE" id="PS51078"/>
    </source>
</evidence>
<keyword evidence="2" id="KW-0238">DNA-binding</keyword>
<dbReference type="InParanoid" id="A0A0D2GLK1"/>
<comment type="caution">
    <text evidence="6">The sequence shown here is derived from an EMBL/GenBank/DDBJ whole genome shotgun (WGS) entry which is preliminary data.</text>
</comment>
<dbReference type="STRING" id="1429043.X474_01995"/>
<dbReference type="Pfam" id="PF09339">
    <property type="entry name" value="HTH_IclR"/>
    <property type="match status" value="1"/>
</dbReference>
<reference evidence="6 7" key="1">
    <citation type="submission" date="2013-11" db="EMBL/GenBank/DDBJ databases">
        <title>Metagenomic analysis of a methanogenic consortium involved in long chain n-alkane degradation.</title>
        <authorList>
            <person name="Davidova I.A."/>
            <person name="Callaghan A.V."/>
            <person name="Wawrik B."/>
            <person name="Pruitt S."/>
            <person name="Marks C."/>
            <person name="Duncan K.E."/>
            <person name="Suflita J.M."/>
        </authorList>
    </citation>
    <scope>NUCLEOTIDE SEQUENCE [LARGE SCALE GENOMIC DNA]</scope>
    <source>
        <strain evidence="6 7">SPR</strain>
    </source>
</reference>
<dbReference type="GO" id="GO:0003700">
    <property type="term" value="F:DNA-binding transcription factor activity"/>
    <property type="evidence" value="ECO:0007669"/>
    <property type="project" value="TreeGrafter"/>
</dbReference>
<proteinExistence type="predicted"/>
<dbReference type="PROSITE" id="PS51078">
    <property type="entry name" value="ICLR_ED"/>
    <property type="match status" value="1"/>
</dbReference>
<dbReference type="GO" id="GO:0045892">
    <property type="term" value="P:negative regulation of DNA-templated transcription"/>
    <property type="evidence" value="ECO:0007669"/>
    <property type="project" value="TreeGrafter"/>
</dbReference>
<keyword evidence="3" id="KW-0804">Transcription</keyword>
<dbReference type="PANTHER" id="PTHR30136:SF34">
    <property type="entry name" value="TRANSCRIPTIONAL REGULATOR"/>
    <property type="match status" value="1"/>
</dbReference>
<dbReference type="InterPro" id="IPR029016">
    <property type="entry name" value="GAF-like_dom_sf"/>
</dbReference>
<evidence type="ECO:0000256" key="1">
    <source>
        <dbReference type="ARBA" id="ARBA00023015"/>
    </source>
</evidence>
<dbReference type="Proteomes" id="UP000032233">
    <property type="component" value="Unassembled WGS sequence"/>
</dbReference>
<dbReference type="AlphaFoldDB" id="A0A0D2GLK1"/>
<organism evidence="6 7">
    <name type="scientific">Dethiosulfatarculus sandiegensis</name>
    <dbReference type="NCBI Taxonomy" id="1429043"/>
    <lineage>
        <taxon>Bacteria</taxon>
        <taxon>Pseudomonadati</taxon>
        <taxon>Thermodesulfobacteriota</taxon>
        <taxon>Desulfarculia</taxon>
        <taxon>Desulfarculales</taxon>
        <taxon>Desulfarculaceae</taxon>
        <taxon>Dethiosulfatarculus</taxon>
    </lineage>
</organism>
<dbReference type="SUPFAM" id="SSF55781">
    <property type="entry name" value="GAF domain-like"/>
    <property type="match status" value="1"/>
</dbReference>
<dbReference type="PROSITE" id="PS51077">
    <property type="entry name" value="HTH_ICLR"/>
    <property type="match status" value="1"/>
</dbReference>
<gene>
    <name evidence="6" type="ORF">X474_01995</name>
</gene>
<evidence type="ECO:0000256" key="3">
    <source>
        <dbReference type="ARBA" id="ARBA00023163"/>
    </source>
</evidence>
<evidence type="ECO:0000313" key="7">
    <source>
        <dbReference type="Proteomes" id="UP000032233"/>
    </source>
</evidence>
<evidence type="ECO:0000313" key="6">
    <source>
        <dbReference type="EMBL" id="KIX15517.1"/>
    </source>
</evidence>
<accession>A0A0D2GLK1</accession>
<dbReference type="InterPro" id="IPR005471">
    <property type="entry name" value="Tscrpt_reg_IclR_N"/>
</dbReference>
<feature type="domain" description="IclR-ED" evidence="5">
    <location>
        <begin position="72"/>
        <end position="257"/>
    </location>
</feature>
<dbReference type="EMBL" id="AZAC01000002">
    <property type="protein sequence ID" value="KIX15517.1"/>
    <property type="molecule type" value="Genomic_DNA"/>
</dbReference>
<keyword evidence="1" id="KW-0805">Transcription regulation</keyword>
<dbReference type="GO" id="GO:0003677">
    <property type="term" value="F:DNA binding"/>
    <property type="evidence" value="ECO:0007669"/>
    <property type="project" value="UniProtKB-KW"/>
</dbReference>
<dbReference type="InterPro" id="IPR036388">
    <property type="entry name" value="WH-like_DNA-bd_sf"/>
</dbReference>
<dbReference type="SMART" id="SM00346">
    <property type="entry name" value="HTH_ICLR"/>
    <property type="match status" value="1"/>
</dbReference>
<dbReference type="Gene3D" id="3.30.450.40">
    <property type="match status" value="1"/>
</dbReference>
<dbReference type="Pfam" id="PF01614">
    <property type="entry name" value="IclR_C"/>
    <property type="match status" value="1"/>
</dbReference>
<name>A0A0D2GLK1_9BACT</name>
<evidence type="ECO:0000259" key="4">
    <source>
        <dbReference type="PROSITE" id="PS51077"/>
    </source>
</evidence>
<protein>
    <submittedName>
        <fullName evidence="6">IclR family transcriptional regulator</fullName>
    </submittedName>
</protein>
<evidence type="ECO:0000256" key="2">
    <source>
        <dbReference type="ARBA" id="ARBA00023125"/>
    </source>
</evidence>
<dbReference type="InterPro" id="IPR050707">
    <property type="entry name" value="HTH_MetabolicPath_Reg"/>
</dbReference>
<dbReference type="RefSeq" id="WP_052514753.1">
    <property type="nucleotide sequence ID" value="NZ_AZAC01000002.1"/>
</dbReference>
<dbReference type="SUPFAM" id="SSF46785">
    <property type="entry name" value="Winged helix' DNA-binding domain"/>
    <property type="match status" value="1"/>
</dbReference>
<feature type="domain" description="HTH iclR-type" evidence="4">
    <location>
        <begin position="10"/>
        <end position="71"/>
    </location>
</feature>
<dbReference type="PANTHER" id="PTHR30136">
    <property type="entry name" value="HELIX-TURN-HELIX TRANSCRIPTIONAL REGULATOR, ICLR FAMILY"/>
    <property type="match status" value="1"/>
</dbReference>